<sequence>MARYTGPVCRLCRREGAKLYLKGDRCYTGKCAVDRRTYAPGQHGQGRKKISEYGLQLREKQKARRVYGILEGQFRTYFAEADRQQGVTGENLLRLLETRMDNVVFRLGFARSRNEARQFVLHNHFTLNGKKVNIASIQLRVGDVIQLKEKSKDTPLFKEIVDGLGQKTPPAWLELDVNTLSGRVVALPKREDIDTNLQEHLIVELYSR</sequence>
<comment type="subunit">
    <text evidence="8 10">Part of the 30S ribosomal subunit. Contacts protein S5. The interaction surface between S4 and S5 is involved in control of translational fidelity.</text>
</comment>
<evidence type="ECO:0000256" key="5">
    <source>
        <dbReference type="ARBA" id="ARBA00022884"/>
    </source>
</evidence>
<dbReference type="OrthoDB" id="9803672at2"/>
<dbReference type="Proteomes" id="UP000463470">
    <property type="component" value="Unassembled WGS sequence"/>
</dbReference>
<dbReference type="NCBIfam" id="NF003717">
    <property type="entry name" value="PRK05327.1"/>
    <property type="match status" value="1"/>
</dbReference>
<evidence type="ECO:0000313" key="14">
    <source>
        <dbReference type="Proteomes" id="UP000463470"/>
    </source>
</evidence>
<dbReference type="InterPro" id="IPR036986">
    <property type="entry name" value="S4_RNA-bd_sf"/>
</dbReference>
<dbReference type="AlphaFoldDB" id="A0A845LBI1"/>
<dbReference type="PANTHER" id="PTHR11831">
    <property type="entry name" value="30S 40S RIBOSOMAL PROTEIN"/>
    <property type="match status" value="1"/>
</dbReference>
<evidence type="ECO:0000256" key="9">
    <source>
        <dbReference type="ARBA" id="ARBA00035254"/>
    </source>
</evidence>
<feature type="domain" description="RNA-binding S4" evidence="11">
    <location>
        <begin position="98"/>
        <end position="160"/>
    </location>
</feature>
<dbReference type="Pfam" id="PF01479">
    <property type="entry name" value="S4"/>
    <property type="match status" value="1"/>
</dbReference>
<dbReference type="CDD" id="cd00165">
    <property type="entry name" value="S4"/>
    <property type="match status" value="1"/>
</dbReference>
<proteinExistence type="inferred from homology"/>
<dbReference type="Gene3D" id="1.10.1050.10">
    <property type="entry name" value="Ribosomal Protein S4 Delta 41, Chain A, domain 1"/>
    <property type="match status" value="1"/>
</dbReference>
<evidence type="ECO:0000256" key="3">
    <source>
        <dbReference type="ARBA" id="ARBA00007465"/>
    </source>
</evidence>
<dbReference type="GO" id="GO:0006412">
    <property type="term" value="P:translation"/>
    <property type="evidence" value="ECO:0007669"/>
    <property type="project" value="UniProtKB-UniRule"/>
</dbReference>
<dbReference type="InterPro" id="IPR022801">
    <property type="entry name" value="Ribosomal_uS4"/>
</dbReference>
<keyword evidence="14" id="KW-1185">Reference proteome</keyword>
<evidence type="ECO:0000259" key="12">
    <source>
        <dbReference type="SMART" id="SM01390"/>
    </source>
</evidence>
<feature type="domain" description="Small ribosomal subunit protein uS4 N-terminal" evidence="12">
    <location>
        <begin position="3"/>
        <end position="97"/>
    </location>
</feature>
<comment type="function">
    <text evidence="1 10">With S5 and S12 plays an important role in translational accuracy.</text>
</comment>
<keyword evidence="5 10" id="KW-0694">RNA-binding</keyword>
<dbReference type="SMART" id="SM00363">
    <property type="entry name" value="S4"/>
    <property type="match status" value="1"/>
</dbReference>
<reference evidence="13 14" key="1">
    <citation type="submission" date="2020-01" db="EMBL/GenBank/DDBJ databases">
        <title>Whole-genome sequence of Heliobacterium undosum DSM 13378.</title>
        <authorList>
            <person name="Kyndt J.A."/>
            <person name="Meyer T.E."/>
        </authorList>
    </citation>
    <scope>NUCLEOTIDE SEQUENCE [LARGE SCALE GENOMIC DNA]</scope>
    <source>
        <strain evidence="13 14">DSM 13378</strain>
    </source>
</reference>
<dbReference type="PANTHER" id="PTHR11831:SF4">
    <property type="entry name" value="SMALL RIBOSOMAL SUBUNIT PROTEIN US4M"/>
    <property type="match status" value="1"/>
</dbReference>
<keyword evidence="4 10" id="KW-0699">rRNA-binding</keyword>
<evidence type="ECO:0000313" key="13">
    <source>
        <dbReference type="EMBL" id="MZP30281.1"/>
    </source>
</evidence>
<dbReference type="PROSITE" id="PS50889">
    <property type="entry name" value="S4"/>
    <property type="match status" value="1"/>
</dbReference>
<dbReference type="GO" id="GO:0042274">
    <property type="term" value="P:ribosomal small subunit biogenesis"/>
    <property type="evidence" value="ECO:0007669"/>
    <property type="project" value="TreeGrafter"/>
</dbReference>
<dbReference type="InterPro" id="IPR001912">
    <property type="entry name" value="Ribosomal_uS4_N"/>
</dbReference>
<dbReference type="NCBIfam" id="TIGR01017">
    <property type="entry name" value="rpsD_bact"/>
    <property type="match status" value="1"/>
</dbReference>
<dbReference type="FunFam" id="1.10.1050.10:FF:000001">
    <property type="entry name" value="30S ribosomal protein S4"/>
    <property type="match status" value="1"/>
</dbReference>
<dbReference type="InterPro" id="IPR002942">
    <property type="entry name" value="S4_RNA-bd"/>
</dbReference>
<evidence type="ECO:0000256" key="8">
    <source>
        <dbReference type="ARBA" id="ARBA00025813"/>
    </source>
</evidence>
<dbReference type="GO" id="GO:0015935">
    <property type="term" value="C:small ribosomal subunit"/>
    <property type="evidence" value="ECO:0007669"/>
    <property type="project" value="InterPro"/>
</dbReference>
<evidence type="ECO:0000256" key="7">
    <source>
        <dbReference type="ARBA" id="ARBA00023274"/>
    </source>
</evidence>
<comment type="similarity">
    <text evidence="3 10">Belongs to the universal ribosomal protein uS4 family.</text>
</comment>
<evidence type="ECO:0000259" key="11">
    <source>
        <dbReference type="SMART" id="SM00363"/>
    </source>
</evidence>
<dbReference type="InterPro" id="IPR005709">
    <property type="entry name" value="Ribosomal_uS4_bac-type"/>
</dbReference>
<dbReference type="RefSeq" id="WP_161258802.1">
    <property type="nucleotide sequence ID" value="NZ_WXEY01000011.1"/>
</dbReference>
<keyword evidence="7 10" id="KW-0687">Ribonucleoprotein</keyword>
<dbReference type="Pfam" id="PF00163">
    <property type="entry name" value="Ribosomal_S4"/>
    <property type="match status" value="1"/>
</dbReference>
<evidence type="ECO:0000256" key="4">
    <source>
        <dbReference type="ARBA" id="ARBA00022730"/>
    </source>
</evidence>
<gene>
    <name evidence="10 13" type="primary">rpsD</name>
    <name evidence="13" type="ORF">GTO91_11225</name>
</gene>
<protein>
    <recommendedName>
        <fullName evidence="9 10">Small ribosomal subunit protein uS4</fullName>
    </recommendedName>
</protein>
<dbReference type="GO" id="GO:0003735">
    <property type="term" value="F:structural constituent of ribosome"/>
    <property type="evidence" value="ECO:0007669"/>
    <property type="project" value="InterPro"/>
</dbReference>
<evidence type="ECO:0000256" key="6">
    <source>
        <dbReference type="ARBA" id="ARBA00022980"/>
    </source>
</evidence>
<evidence type="ECO:0000256" key="10">
    <source>
        <dbReference type="HAMAP-Rule" id="MF_01306"/>
    </source>
</evidence>
<name>A0A845LBI1_9FIRM</name>
<dbReference type="HAMAP" id="MF_01306_B">
    <property type="entry name" value="Ribosomal_uS4_B"/>
    <property type="match status" value="1"/>
</dbReference>
<accession>A0A845LBI1</accession>
<comment type="caution">
    <text evidence="13">The sequence shown here is derived from an EMBL/GenBank/DDBJ whole genome shotgun (WGS) entry which is preliminary data.</text>
</comment>
<dbReference type="GO" id="GO:0019843">
    <property type="term" value="F:rRNA binding"/>
    <property type="evidence" value="ECO:0007669"/>
    <property type="project" value="UniProtKB-UniRule"/>
</dbReference>
<dbReference type="FunFam" id="3.10.290.10:FF:000001">
    <property type="entry name" value="30S ribosomal protein S4"/>
    <property type="match status" value="1"/>
</dbReference>
<dbReference type="SUPFAM" id="SSF55174">
    <property type="entry name" value="Alpha-L RNA-binding motif"/>
    <property type="match status" value="1"/>
</dbReference>
<dbReference type="SMART" id="SM01390">
    <property type="entry name" value="Ribosomal_S4"/>
    <property type="match status" value="1"/>
</dbReference>
<evidence type="ECO:0000256" key="1">
    <source>
        <dbReference type="ARBA" id="ARBA00003004"/>
    </source>
</evidence>
<dbReference type="Gene3D" id="3.10.290.10">
    <property type="entry name" value="RNA-binding S4 domain"/>
    <property type="match status" value="1"/>
</dbReference>
<evidence type="ECO:0000256" key="2">
    <source>
        <dbReference type="ARBA" id="ARBA00003866"/>
    </source>
</evidence>
<keyword evidence="6 10" id="KW-0689">Ribosomal protein</keyword>
<organism evidence="13 14">
    <name type="scientific">Heliomicrobium undosum</name>
    <dbReference type="NCBI Taxonomy" id="121734"/>
    <lineage>
        <taxon>Bacteria</taxon>
        <taxon>Bacillati</taxon>
        <taxon>Bacillota</taxon>
        <taxon>Clostridia</taxon>
        <taxon>Eubacteriales</taxon>
        <taxon>Heliobacteriaceae</taxon>
        <taxon>Heliomicrobium</taxon>
    </lineage>
</organism>
<comment type="function">
    <text evidence="2 10">One of the primary rRNA binding proteins, it binds directly to 16S rRNA where it nucleates assembly of the body of the 30S subunit.</text>
</comment>
<dbReference type="EMBL" id="WXEY01000011">
    <property type="protein sequence ID" value="MZP30281.1"/>
    <property type="molecule type" value="Genomic_DNA"/>
</dbReference>